<gene>
    <name evidence="1" type="ORF">PoB_006094700</name>
</gene>
<sequence length="107" mass="11916">MQTEPDVIILLSAICDIGKTEASGKPSPHSQGKILRLSSRAETICPTVRLSGAGHVCQNIDVSNRSLHLRDYAVCVHVTGLARRYLRSDTYAHTRPTREEQTNMEWV</sequence>
<dbReference type="EMBL" id="BLXT01006904">
    <property type="protein sequence ID" value="GFO34442.1"/>
    <property type="molecule type" value="Genomic_DNA"/>
</dbReference>
<dbReference type="Proteomes" id="UP000735302">
    <property type="component" value="Unassembled WGS sequence"/>
</dbReference>
<evidence type="ECO:0000313" key="1">
    <source>
        <dbReference type="EMBL" id="GFO34442.1"/>
    </source>
</evidence>
<comment type="caution">
    <text evidence="1">The sequence shown here is derived from an EMBL/GenBank/DDBJ whole genome shotgun (WGS) entry which is preliminary data.</text>
</comment>
<protein>
    <submittedName>
        <fullName evidence="1">Uncharacterized protein</fullName>
    </submittedName>
</protein>
<accession>A0AAV4CRC2</accession>
<organism evidence="1 2">
    <name type="scientific">Plakobranchus ocellatus</name>
    <dbReference type="NCBI Taxonomy" id="259542"/>
    <lineage>
        <taxon>Eukaryota</taxon>
        <taxon>Metazoa</taxon>
        <taxon>Spiralia</taxon>
        <taxon>Lophotrochozoa</taxon>
        <taxon>Mollusca</taxon>
        <taxon>Gastropoda</taxon>
        <taxon>Heterobranchia</taxon>
        <taxon>Euthyneura</taxon>
        <taxon>Panpulmonata</taxon>
        <taxon>Sacoglossa</taxon>
        <taxon>Placobranchoidea</taxon>
        <taxon>Plakobranchidae</taxon>
        <taxon>Plakobranchus</taxon>
    </lineage>
</organism>
<proteinExistence type="predicted"/>
<reference evidence="1 2" key="1">
    <citation type="journal article" date="2021" name="Elife">
        <title>Chloroplast acquisition without the gene transfer in kleptoplastic sea slugs, Plakobranchus ocellatus.</title>
        <authorList>
            <person name="Maeda T."/>
            <person name="Takahashi S."/>
            <person name="Yoshida T."/>
            <person name="Shimamura S."/>
            <person name="Takaki Y."/>
            <person name="Nagai Y."/>
            <person name="Toyoda A."/>
            <person name="Suzuki Y."/>
            <person name="Arimoto A."/>
            <person name="Ishii H."/>
            <person name="Satoh N."/>
            <person name="Nishiyama T."/>
            <person name="Hasebe M."/>
            <person name="Maruyama T."/>
            <person name="Minagawa J."/>
            <person name="Obokata J."/>
            <person name="Shigenobu S."/>
        </authorList>
    </citation>
    <scope>NUCLEOTIDE SEQUENCE [LARGE SCALE GENOMIC DNA]</scope>
</reference>
<dbReference type="AlphaFoldDB" id="A0AAV4CRC2"/>
<evidence type="ECO:0000313" key="2">
    <source>
        <dbReference type="Proteomes" id="UP000735302"/>
    </source>
</evidence>
<keyword evidence="2" id="KW-1185">Reference proteome</keyword>
<name>A0AAV4CRC2_9GAST</name>